<protein>
    <submittedName>
        <fullName evidence="2">Uncharacterized protein</fullName>
    </submittedName>
</protein>
<name>A0A6C0IXX8_9ZZZZ</name>
<dbReference type="EMBL" id="MN740276">
    <property type="protein sequence ID" value="QHT97390.1"/>
    <property type="molecule type" value="Genomic_DNA"/>
</dbReference>
<proteinExistence type="predicted"/>
<accession>A0A6C0IXX8</accession>
<organism evidence="2">
    <name type="scientific">viral metagenome</name>
    <dbReference type="NCBI Taxonomy" id="1070528"/>
    <lineage>
        <taxon>unclassified sequences</taxon>
        <taxon>metagenomes</taxon>
        <taxon>organismal metagenomes</taxon>
    </lineage>
</organism>
<evidence type="ECO:0000256" key="1">
    <source>
        <dbReference type="SAM" id="Phobius"/>
    </source>
</evidence>
<keyword evidence="1" id="KW-0812">Transmembrane</keyword>
<sequence>MNSIANFNNIDDYIYMFNGSILAELIIIIIVYYTNYFNSTILMNWYEKYRLSAVIADVFILVIGMIITRWIFTKYNLKYTLIRFLSIILIVQIVHDILFYLFFKNIPIGKNNMLDLFKSYASEVGYKAILGDSFMIIIAGIASLYFSNKDKNINIIALITMVYLIPYIIYTK</sequence>
<feature type="transmembrane region" description="Helical" evidence="1">
    <location>
        <begin position="84"/>
        <end position="103"/>
    </location>
</feature>
<reference evidence="2" key="1">
    <citation type="journal article" date="2020" name="Nature">
        <title>Giant virus diversity and host interactions through global metagenomics.</title>
        <authorList>
            <person name="Schulz F."/>
            <person name="Roux S."/>
            <person name="Paez-Espino D."/>
            <person name="Jungbluth S."/>
            <person name="Walsh D.A."/>
            <person name="Denef V.J."/>
            <person name="McMahon K.D."/>
            <person name="Konstantinidis K.T."/>
            <person name="Eloe-Fadrosh E.A."/>
            <person name="Kyrpides N.C."/>
            <person name="Woyke T."/>
        </authorList>
    </citation>
    <scope>NUCLEOTIDE SEQUENCE</scope>
    <source>
        <strain evidence="2">GVMAG-M-3300025138-11</strain>
    </source>
</reference>
<feature type="transmembrane region" description="Helical" evidence="1">
    <location>
        <begin position="54"/>
        <end position="72"/>
    </location>
</feature>
<evidence type="ECO:0000313" key="2">
    <source>
        <dbReference type="EMBL" id="QHT97390.1"/>
    </source>
</evidence>
<dbReference type="AlphaFoldDB" id="A0A6C0IXX8"/>
<feature type="transmembrane region" description="Helical" evidence="1">
    <location>
        <begin position="152"/>
        <end position="170"/>
    </location>
</feature>
<keyword evidence="1" id="KW-0472">Membrane</keyword>
<feature type="transmembrane region" description="Helical" evidence="1">
    <location>
        <begin position="124"/>
        <end position="146"/>
    </location>
</feature>
<feature type="transmembrane region" description="Helical" evidence="1">
    <location>
        <begin position="13"/>
        <end position="33"/>
    </location>
</feature>
<keyword evidence="1" id="KW-1133">Transmembrane helix</keyword>